<feature type="region of interest" description="Disordered" evidence="7">
    <location>
        <begin position="341"/>
        <end position="408"/>
    </location>
</feature>
<feature type="region of interest" description="Disordered" evidence="7">
    <location>
        <begin position="303"/>
        <end position="324"/>
    </location>
</feature>
<protein>
    <recommendedName>
        <fullName evidence="8">FHA domain-containing protein</fullName>
    </recommendedName>
</protein>
<accession>A0ABV0QR76</accession>
<proteinExistence type="predicted"/>
<feature type="region of interest" description="Disordered" evidence="7">
    <location>
        <begin position="1022"/>
        <end position="1334"/>
    </location>
</feature>
<dbReference type="SUPFAM" id="SSF49879">
    <property type="entry name" value="SMAD/FHA domain"/>
    <property type="match status" value="1"/>
</dbReference>
<evidence type="ECO:0000256" key="1">
    <source>
        <dbReference type="ARBA" id="ARBA00004123"/>
    </source>
</evidence>
<evidence type="ECO:0000313" key="9">
    <source>
        <dbReference type="EMBL" id="MEQ2197908.1"/>
    </source>
</evidence>
<evidence type="ECO:0000256" key="3">
    <source>
        <dbReference type="ARBA" id="ARBA00022553"/>
    </source>
</evidence>
<feature type="compositionally biased region" description="Basic residues" evidence="7">
    <location>
        <begin position="567"/>
        <end position="576"/>
    </location>
</feature>
<dbReference type="SMART" id="SM01295">
    <property type="entry name" value="K167R"/>
    <property type="match status" value="1"/>
</dbReference>
<feature type="compositionally biased region" description="Basic and acidic residues" evidence="7">
    <location>
        <begin position="1710"/>
        <end position="1739"/>
    </location>
</feature>
<dbReference type="CDD" id="cd22673">
    <property type="entry name" value="FHA_Ki67"/>
    <property type="match status" value="1"/>
</dbReference>
<dbReference type="Gene3D" id="2.60.200.20">
    <property type="match status" value="1"/>
</dbReference>
<evidence type="ECO:0000256" key="2">
    <source>
        <dbReference type="ARBA" id="ARBA00022499"/>
    </source>
</evidence>
<dbReference type="InterPro" id="IPR029334">
    <property type="entry name" value="PP1-bd"/>
</dbReference>
<feature type="compositionally biased region" description="Basic residues" evidence="7">
    <location>
        <begin position="1768"/>
        <end position="1777"/>
    </location>
</feature>
<dbReference type="EMBL" id="JAHRIN010018339">
    <property type="protein sequence ID" value="MEQ2197908.1"/>
    <property type="molecule type" value="Genomic_DNA"/>
</dbReference>
<keyword evidence="5" id="KW-0539">Nucleus</keyword>
<dbReference type="InterPro" id="IPR008984">
    <property type="entry name" value="SMAD_FHA_dom_sf"/>
</dbReference>
<feature type="compositionally biased region" description="Basic and acidic residues" evidence="7">
    <location>
        <begin position="1263"/>
        <end position="1274"/>
    </location>
</feature>
<keyword evidence="10" id="KW-1185">Reference proteome</keyword>
<feature type="compositionally biased region" description="Basic and acidic residues" evidence="7">
    <location>
        <begin position="1550"/>
        <end position="1566"/>
    </location>
</feature>
<evidence type="ECO:0000256" key="6">
    <source>
        <dbReference type="ARBA" id="ARBA00023306"/>
    </source>
</evidence>
<keyword evidence="6" id="KW-0131">Cell cycle</keyword>
<feature type="domain" description="FHA" evidence="8">
    <location>
        <begin position="70"/>
        <end position="120"/>
    </location>
</feature>
<dbReference type="PROSITE" id="PS50006">
    <property type="entry name" value="FHA_DOMAIN"/>
    <property type="match status" value="1"/>
</dbReference>
<gene>
    <name evidence="9" type="ORF">XENOCAPTIV_004967</name>
</gene>
<keyword evidence="3" id="KW-0597">Phosphoprotein</keyword>
<feature type="region of interest" description="Disordered" evidence="7">
    <location>
        <begin position="425"/>
        <end position="445"/>
    </location>
</feature>
<keyword evidence="2" id="KW-1017">Isopeptide bond</keyword>
<evidence type="ECO:0000256" key="4">
    <source>
        <dbReference type="ARBA" id="ARBA00022843"/>
    </source>
</evidence>
<dbReference type="PANTHER" id="PTHR21603">
    <property type="entry name" value="ANTIGEN KI-67-LIKE PROTEIN"/>
    <property type="match status" value="1"/>
</dbReference>
<evidence type="ECO:0000259" key="8">
    <source>
        <dbReference type="PROSITE" id="PS50006"/>
    </source>
</evidence>
<sequence>LCRRCPKCGPGAVFSPWNNFVWPPTTVQEWFKCCPPANKGNFGKMPLHGKIVVIKRNGEDGTEFPLTASCLFGRKAECDIRIQLPHVSKEHCRIDLNENKEIILTNLSSANPIHVNGEALHQSERLKHGDVITIVDRSFRFEYAPTPKPKKRTSETLKVLRDQQVADSVVADAVERRNSEVSTGPHFKDGANYDNIQQSLEKTLEMDSQDDGHHSPFSDLYQMIKKSLDVKTPRKSSTSLVQTPSWKFCTPRPGSVVKKGEKDVILTPKKEEANLYADLKGTGNETPEPVKKQGKTFKVPSAEASGFRVEEARKSGADLLPRRSLTPGNFAAEVFEQIKTSTSKSPLRRRSKASTPDKSAVFMEQEVQAVMSPKMESPPKRSPKTSGSAEKVKVSKKRKGEELGTDLPIPNMKRKRVSFGGHLSPELFDKCLPPDSPLRKGATPRRSLCVSKPKLSLLRRASVIGLLKEQRTPTPKKLFKKSASPKTSPGKSISPKAATPAQKSPRSRASSSKALTSLTPAKTPLNSGIQTLSVQGRFSVSRIQTPSPTAEVVQQPPLLTVTPQMPLRRKSMKSTSRRTPGVARSAVKVLQRRSGISRASMKVPSSWANVVKFGQTKASAAAPTEKKITQKPFKKGISKPQTPARKLKGHTSTGHADSPATIVVGRAHKRIIAHPTGAAPKVVMNAALFKKDMKMDEDLTGLSEMFKTPINERRRRSLVNVSSAKKTPSRASVVEPSVLNTPEEPDEMMVSPLTVASSVKSRTYNSEAVQRLLSGGQESSFALEVSESEQQGTVSKASSVKTPKQKPELPVCLTGVKRIMKTPKQKAEPVEDLRGKLMKTPKQKLEQQECFTGVKRIMKTPRQKAEPLEDIRGKLLVTPKQKAEQQECLTGVKRIFKTPKQKAEPLEDLQGKLLKTPKARKTGDMSLDGVKELLKTPIHQSQMLGLTAVERMMPKPNEKNALVEDMVCVKRLLRTPRQKGRPVEDNFGIKRLMRSPRLRGNPPVEDFEGLQELLEEPVTYLTEQQTDKSSVAMESCPKSDADNNVPQQQPEVETSTSAPLGKKSVWCRRAKTGESKQVEKTKEVPEPSKDAFVSVPARGRRAKKPEATAPPAVRHTTRGWNAEGTEARDIDTTVEESLPEPSKVAFNPRRGRNVKRTLDEATELEQNSAAQEEMTPKPAIDPNPAADVENKANGSEAPVEKDVLKPKRARKLKQPEKPAPLQQDLPKKADANKDSSVQPEALGSKSVTSSDAVENVQVPETVKPPEEEKADTKVTEISLTQRKSVRGKMAKPMEAKESEDALKAEENSNKPVLAPVRGRRGKKIEATAPPAVKQSKITQNVRLQSTGDQQAVEAQVITVISTEVVTVQTSENSKEKTKNPRTSAKKVTEKPLRGRKTKVTSTEPEKPEMDANAEPPQPIPSFGKPRRGRKNKSDVGEPTEVAEDTSLTVETKHPAQPPVRAKRGRNTLKKEEEQINNDRITSQETSEPSKKSRRTRKLKDDLELNEIVPVTEQTPIAEPVGEPVAAKPRRGGQKAKPDAVTQTPVKSKVLHADATEKPKRGRKEEQITQETITAENPKQEEISVAFPQIVKPSRARGVKNEVLQTIPVKRGRRVAALPLEEHTEEPVLQASESAPEPVVPAKRRRQAPGKSKADKEAVETSGEATPSESLKANVQDSKATKRSVKFKSDLEIHEIPKATPVKAVRGRRSKITDQADASNKDGTKEANNAEEKKLSDDVVKAQPFKRGRGGVKVAEVTAEDTEAGAQPKTRRGRSAKK</sequence>
<evidence type="ECO:0000256" key="7">
    <source>
        <dbReference type="SAM" id="MobiDB-lite"/>
    </source>
</evidence>
<reference evidence="9 10" key="1">
    <citation type="submission" date="2021-06" db="EMBL/GenBank/DDBJ databases">
        <authorList>
            <person name="Palmer J.M."/>
        </authorList>
    </citation>
    <scope>NUCLEOTIDE SEQUENCE [LARGE SCALE GENOMIC DNA]</scope>
    <source>
        <strain evidence="9 10">XC_2019</strain>
        <tissue evidence="9">Muscle</tissue>
    </source>
</reference>
<keyword evidence="4" id="KW-0832">Ubl conjugation</keyword>
<dbReference type="InterPro" id="IPR012568">
    <property type="entry name" value="KI67R"/>
</dbReference>
<feature type="compositionally biased region" description="Basic and acidic residues" evidence="7">
    <location>
        <begin position="1686"/>
        <end position="1696"/>
    </location>
</feature>
<feature type="compositionally biased region" description="Basic and acidic residues" evidence="7">
    <location>
        <begin position="1291"/>
        <end position="1308"/>
    </location>
</feature>
<dbReference type="PANTHER" id="PTHR21603:SF17">
    <property type="entry name" value="PROLIFERATION MARKER PROTEIN KI-67"/>
    <property type="match status" value="1"/>
</dbReference>
<feature type="region of interest" description="Disordered" evidence="7">
    <location>
        <begin position="635"/>
        <end position="658"/>
    </location>
</feature>
<feature type="compositionally biased region" description="Polar residues" evidence="7">
    <location>
        <begin position="1662"/>
        <end position="1677"/>
    </location>
</feature>
<feature type="region of interest" description="Disordered" evidence="7">
    <location>
        <begin position="1617"/>
        <end position="1777"/>
    </location>
</feature>
<comment type="subcellular location">
    <subcellularLocation>
        <location evidence="1">Nucleus</location>
    </subcellularLocation>
</comment>
<evidence type="ECO:0000256" key="5">
    <source>
        <dbReference type="ARBA" id="ARBA00023242"/>
    </source>
</evidence>
<comment type="caution">
    <text evidence="9">The sequence shown here is derived from an EMBL/GenBank/DDBJ whole genome shotgun (WGS) entry which is preliminary data.</text>
</comment>
<feature type="compositionally biased region" description="Low complexity" evidence="7">
    <location>
        <begin position="500"/>
        <end position="513"/>
    </location>
</feature>
<feature type="compositionally biased region" description="Polar residues" evidence="7">
    <location>
        <begin position="1042"/>
        <end position="1058"/>
    </location>
</feature>
<feature type="compositionally biased region" description="Polar residues" evidence="7">
    <location>
        <begin position="1477"/>
        <end position="1486"/>
    </location>
</feature>
<feature type="region of interest" description="Disordered" evidence="7">
    <location>
        <begin position="1364"/>
        <end position="1579"/>
    </location>
</feature>
<feature type="compositionally biased region" description="Basic and acidic residues" evidence="7">
    <location>
        <begin position="1071"/>
        <end position="1089"/>
    </location>
</feature>
<dbReference type="Pfam" id="PF00498">
    <property type="entry name" value="FHA"/>
    <property type="match status" value="1"/>
</dbReference>
<organism evidence="9 10">
    <name type="scientific">Xenoophorus captivus</name>
    <dbReference type="NCBI Taxonomy" id="1517983"/>
    <lineage>
        <taxon>Eukaryota</taxon>
        <taxon>Metazoa</taxon>
        <taxon>Chordata</taxon>
        <taxon>Craniata</taxon>
        <taxon>Vertebrata</taxon>
        <taxon>Euteleostomi</taxon>
        <taxon>Actinopterygii</taxon>
        <taxon>Neopterygii</taxon>
        <taxon>Teleostei</taxon>
        <taxon>Neoteleostei</taxon>
        <taxon>Acanthomorphata</taxon>
        <taxon>Ovalentaria</taxon>
        <taxon>Atherinomorphae</taxon>
        <taxon>Cyprinodontiformes</taxon>
        <taxon>Goodeidae</taxon>
        <taxon>Xenoophorus</taxon>
    </lineage>
</organism>
<dbReference type="SMART" id="SM00240">
    <property type="entry name" value="FHA"/>
    <property type="match status" value="1"/>
</dbReference>
<feature type="region of interest" description="Disordered" evidence="7">
    <location>
        <begin position="468"/>
        <end position="527"/>
    </location>
</feature>
<feature type="region of interest" description="Disordered" evidence="7">
    <location>
        <begin position="567"/>
        <end position="586"/>
    </location>
</feature>
<dbReference type="InterPro" id="IPR000253">
    <property type="entry name" value="FHA_dom"/>
</dbReference>
<dbReference type="Proteomes" id="UP001434883">
    <property type="component" value="Unassembled WGS sequence"/>
</dbReference>
<dbReference type="Pfam" id="PF15276">
    <property type="entry name" value="PP1_bind"/>
    <property type="match status" value="1"/>
</dbReference>
<feature type="compositionally biased region" description="Polar residues" evidence="7">
    <location>
        <begin position="514"/>
        <end position="527"/>
    </location>
</feature>
<evidence type="ECO:0000313" key="10">
    <source>
        <dbReference type="Proteomes" id="UP001434883"/>
    </source>
</evidence>
<name>A0ABV0QR76_9TELE</name>
<feature type="non-terminal residue" evidence="9">
    <location>
        <position position="1"/>
    </location>
</feature>